<evidence type="ECO:0000313" key="3">
    <source>
        <dbReference type="Proteomes" id="UP001163846"/>
    </source>
</evidence>
<comment type="caution">
    <text evidence="2">The sequence shown here is derived from an EMBL/GenBank/DDBJ whole genome shotgun (WGS) entry which is preliminary data.</text>
</comment>
<dbReference type="AlphaFoldDB" id="A0AA38UKV3"/>
<evidence type="ECO:0000256" key="1">
    <source>
        <dbReference type="SAM" id="Phobius"/>
    </source>
</evidence>
<protein>
    <submittedName>
        <fullName evidence="2">Uncharacterized protein</fullName>
    </submittedName>
</protein>
<name>A0AA38UKV3_9AGAR</name>
<keyword evidence="3" id="KW-1185">Reference proteome</keyword>
<organism evidence="2 3">
    <name type="scientific">Lentinula raphanica</name>
    <dbReference type="NCBI Taxonomy" id="153919"/>
    <lineage>
        <taxon>Eukaryota</taxon>
        <taxon>Fungi</taxon>
        <taxon>Dikarya</taxon>
        <taxon>Basidiomycota</taxon>
        <taxon>Agaricomycotina</taxon>
        <taxon>Agaricomycetes</taxon>
        <taxon>Agaricomycetidae</taxon>
        <taxon>Agaricales</taxon>
        <taxon>Marasmiineae</taxon>
        <taxon>Omphalotaceae</taxon>
        <taxon>Lentinula</taxon>
    </lineage>
</organism>
<accession>A0AA38UKV3</accession>
<proteinExistence type="predicted"/>
<feature type="transmembrane region" description="Helical" evidence="1">
    <location>
        <begin position="76"/>
        <end position="105"/>
    </location>
</feature>
<dbReference type="Proteomes" id="UP001163846">
    <property type="component" value="Unassembled WGS sequence"/>
</dbReference>
<gene>
    <name evidence="2" type="ORF">F5878DRAFT_599328</name>
</gene>
<reference evidence="2" key="1">
    <citation type="submission" date="2022-08" db="EMBL/GenBank/DDBJ databases">
        <authorList>
            <consortium name="DOE Joint Genome Institute"/>
            <person name="Min B."/>
            <person name="Riley R."/>
            <person name="Sierra-Patev S."/>
            <person name="Naranjo-Ortiz M."/>
            <person name="Looney B."/>
            <person name="Konkel Z."/>
            <person name="Slot J.C."/>
            <person name="Sakamoto Y."/>
            <person name="Steenwyk J.L."/>
            <person name="Rokas A."/>
            <person name="Carro J."/>
            <person name="Camarero S."/>
            <person name="Ferreira P."/>
            <person name="Molpeceres G."/>
            <person name="Ruiz-Duenas F.J."/>
            <person name="Serrano A."/>
            <person name="Henrissat B."/>
            <person name="Drula E."/>
            <person name="Hughes K.W."/>
            <person name="Mata J.L."/>
            <person name="Ishikawa N.K."/>
            <person name="Vargas-Isla R."/>
            <person name="Ushijima S."/>
            <person name="Smith C.A."/>
            <person name="Ahrendt S."/>
            <person name="Andreopoulos W."/>
            <person name="He G."/>
            <person name="Labutti K."/>
            <person name="Lipzen A."/>
            <person name="Ng V."/>
            <person name="Sandor L."/>
            <person name="Barry K."/>
            <person name="Martinez A.T."/>
            <person name="Xiao Y."/>
            <person name="Gibbons J.G."/>
            <person name="Terashima K."/>
            <person name="Hibbett D.S."/>
            <person name="Grigoriev I.V."/>
        </authorList>
    </citation>
    <scope>NUCLEOTIDE SEQUENCE</scope>
    <source>
        <strain evidence="2">TFB9207</strain>
    </source>
</reference>
<keyword evidence="1" id="KW-0472">Membrane</keyword>
<evidence type="ECO:0000313" key="2">
    <source>
        <dbReference type="EMBL" id="KAJ3845487.1"/>
    </source>
</evidence>
<sequence length="162" mass="17942">MIPHQIRKLTYFSLSISFVVFVFSLGSNLGGNSFFLDPIAAFLTIILHLSLLLLSRRHQPHTKSLPYPLSSGIPSIACHWLLGCLWTASSVLIMFTAVCAFLESYSNTTRALVLIEPVFATCESVLLLTIAVLITKHRDIYAMHMSHSTSSSPNPFTTTRLS</sequence>
<dbReference type="EMBL" id="MU805936">
    <property type="protein sequence ID" value="KAJ3845487.1"/>
    <property type="molecule type" value="Genomic_DNA"/>
</dbReference>
<feature type="transmembrane region" description="Helical" evidence="1">
    <location>
        <begin position="9"/>
        <end position="29"/>
    </location>
</feature>
<feature type="transmembrane region" description="Helical" evidence="1">
    <location>
        <begin position="111"/>
        <end position="135"/>
    </location>
</feature>
<keyword evidence="1" id="KW-1133">Transmembrane helix</keyword>
<keyword evidence="1" id="KW-0812">Transmembrane</keyword>
<feature type="transmembrane region" description="Helical" evidence="1">
    <location>
        <begin position="35"/>
        <end position="55"/>
    </location>
</feature>